<dbReference type="KEGG" id="swd:Swoo_1474"/>
<accession>B1KKC2</accession>
<dbReference type="Proteomes" id="UP000002168">
    <property type="component" value="Chromosome"/>
</dbReference>
<reference evidence="2 3" key="1">
    <citation type="submission" date="2008-02" db="EMBL/GenBank/DDBJ databases">
        <title>Complete sequence of Shewanella woodyi ATCC 51908.</title>
        <authorList>
            <consortium name="US DOE Joint Genome Institute"/>
            <person name="Copeland A."/>
            <person name="Lucas S."/>
            <person name="Lapidus A."/>
            <person name="Glavina del Rio T."/>
            <person name="Dalin E."/>
            <person name="Tice H."/>
            <person name="Bruce D."/>
            <person name="Goodwin L."/>
            <person name="Pitluck S."/>
            <person name="Sims D."/>
            <person name="Brettin T."/>
            <person name="Detter J.C."/>
            <person name="Han C."/>
            <person name="Kuske C.R."/>
            <person name="Schmutz J."/>
            <person name="Larimer F."/>
            <person name="Land M."/>
            <person name="Hauser L."/>
            <person name="Kyrpides N."/>
            <person name="Lykidis A."/>
            <person name="Zhao J.-S."/>
            <person name="Richardson P."/>
        </authorList>
    </citation>
    <scope>NUCLEOTIDE SEQUENCE [LARGE SCALE GENOMIC DNA]</scope>
    <source>
        <strain evidence="3">ATCC 51908 / MS32</strain>
    </source>
</reference>
<keyword evidence="3" id="KW-1185">Reference proteome</keyword>
<protein>
    <submittedName>
        <fullName evidence="2">Uncharacterized protein</fullName>
    </submittedName>
</protein>
<dbReference type="RefSeq" id="WP_012324108.1">
    <property type="nucleotide sequence ID" value="NC_010506.1"/>
</dbReference>
<dbReference type="STRING" id="392500.Swoo_1474"/>
<gene>
    <name evidence="2" type="ordered locus">Swoo_1474</name>
</gene>
<feature type="chain" id="PRO_5002767431" evidence="1">
    <location>
        <begin position="20"/>
        <end position="106"/>
    </location>
</feature>
<keyword evidence="1" id="KW-0732">Signal</keyword>
<evidence type="ECO:0000313" key="3">
    <source>
        <dbReference type="Proteomes" id="UP000002168"/>
    </source>
</evidence>
<organism evidence="2 3">
    <name type="scientific">Shewanella woodyi (strain ATCC 51908 / MS32)</name>
    <dbReference type="NCBI Taxonomy" id="392500"/>
    <lineage>
        <taxon>Bacteria</taxon>
        <taxon>Pseudomonadati</taxon>
        <taxon>Pseudomonadota</taxon>
        <taxon>Gammaproteobacteria</taxon>
        <taxon>Alteromonadales</taxon>
        <taxon>Shewanellaceae</taxon>
        <taxon>Shewanella</taxon>
    </lineage>
</organism>
<evidence type="ECO:0000256" key="1">
    <source>
        <dbReference type="SAM" id="SignalP"/>
    </source>
</evidence>
<sequence length="106" mass="11474" precursor="true">MNRWIVIALFTAISFVASAQPGHWTPYQTIQSIIIENGIALIVVKGGVPTEYIPTACNQAFNQANLSTEHGKAIYSLALAARMSDTPISMALECSGTRPSIKLIRL</sequence>
<evidence type="ECO:0000313" key="2">
    <source>
        <dbReference type="EMBL" id="ACA85762.1"/>
    </source>
</evidence>
<name>B1KKC2_SHEWM</name>
<feature type="signal peptide" evidence="1">
    <location>
        <begin position="1"/>
        <end position="19"/>
    </location>
</feature>
<dbReference type="HOGENOM" id="CLU_2221438_0_0_6"/>
<dbReference type="AlphaFoldDB" id="B1KKC2"/>
<dbReference type="EMBL" id="CP000961">
    <property type="protein sequence ID" value="ACA85762.1"/>
    <property type="molecule type" value="Genomic_DNA"/>
</dbReference>
<proteinExistence type="predicted"/>